<evidence type="ECO:0000313" key="5">
    <source>
        <dbReference type="EMBL" id="VFK67390.1"/>
    </source>
</evidence>
<feature type="transmembrane region" description="Helical" evidence="2">
    <location>
        <begin position="7"/>
        <end position="31"/>
    </location>
</feature>
<protein>
    <submittedName>
        <fullName evidence="4">Uncharacterized protein</fullName>
    </submittedName>
</protein>
<proteinExistence type="predicted"/>
<evidence type="ECO:0000256" key="1">
    <source>
        <dbReference type="SAM" id="MobiDB-lite"/>
    </source>
</evidence>
<evidence type="ECO:0000313" key="4">
    <source>
        <dbReference type="EMBL" id="VFK64611.1"/>
    </source>
</evidence>
<keyword evidence="2" id="KW-0472">Membrane</keyword>
<dbReference type="EMBL" id="CAADFX010000275">
    <property type="protein sequence ID" value="VFK64611.1"/>
    <property type="molecule type" value="Genomic_DNA"/>
</dbReference>
<name>A0A451AF22_9GAMM</name>
<feature type="transmembrane region" description="Helical" evidence="2">
    <location>
        <begin position="51"/>
        <end position="77"/>
    </location>
</feature>
<feature type="region of interest" description="Disordered" evidence="1">
    <location>
        <begin position="136"/>
        <end position="160"/>
    </location>
</feature>
<accession>A0A451AF22</accession>
<evidence type="ECO:0000313" key="3">
    <source>
        <dbReference type="EMBL" id="VFK58552.1"/>
    </source>
</evidence>
<evidence type="ECO:0000256" key="2">
    <source>
        <dbReference type="SAM" id="Phobius"/>
    </source>
</evidence>
<dbReference type="EMBL" id="CAADFY010000146">
    <property type="protein sequence ID" value="VFK58552.1"/>
    <property type="molecule type" value="Genomic_DNA"/>
</dbReference>
<sequence length="160" mass="17911">MGPHRIVTSVFVIVSVLATFAVGVAIFSWWLGWIPNECISVESPSSPVSVANTYIVFTTFIFVTATVVLVVISLVFYQQFSDIKSAETKLIFEKVSLSLKTELSKNDSFAKELVESIFSNEEFRRSAKDELRELAEAKSTKDEDIDDDPISKDLSNLFDK</sequence>
<organism evidence="4">
    <name type="scientific">Candidatus Kentrum sp. TUN</name>
    <dbReference type="NCBI Taxonomy" id="2126343"/>
    <lineage>
        <taxon>Bacteria</taxon>
        <taxon>Pseudomonadati</taxon>
        <taxon>Pseudomonadota</taxon>
        <taxon>Gammaproteobacteria</taxon>
        <taxon>Candidatus Kentrum</taxon>
    </lineage>
</organism>
<keyword evidence="2" id="KW-1133">Transmembrane helix</keyword>
<gene>
    <name evidence="4" type="ORF">BECKTUN1418D_GA0071000_12751</name>
    <name evidence="5" type="ORF">BECKTUN1418E_GA0071001_11448</name>
    <name evidence="3" type="ORF">BECKTUN1418F_GA0071002_11468</name>
</gene>
<dbReference type="EMBL" id="CAADFV010000144">
    <property type="protein sequence ID" value="VFK67390.1"/>
    <property type="molecule type" value="Genomic_DNA"/>
</dbReference>
<reference evidence="4" key="1">
    <citation type="submission" date="2019-02" db="EMBL/GenBank/DDBJ databases">
        <authorList>
            <person name="Gruber-Vodicka R. H."/>
            <person name="Seah K. B. B."/>
        </authorList>
    </citation>
    <scope>NUCLEOTIDE SEQUENCE</scope>
    <source>
        <strain evidence="4">BECK_BY1</strain>
        <strain evidence="5">BECK_BY2</strain>
        <strain evidence="3">BECK_BY3</strain>
    </source>
</reference>
<dbReference type="AlphaFoldDB" id="A0A451AF22"/>
<keyword evidence="2" id="KW-0812">Transmembrane</keyword>